<organism evidence="10 11">
    <name type="scientific">Salibaculum griseiflavum</name>
    <dbReference type="NCBI Taxonomy" id="1914409"/>
    <lineage>
        <taxon>Bacteria</taxon>
        <taxon>Pseudomonadati</taxon>
        <taxon>Pseudomonadota</taxon>
        <taxon>Alphaproteobacteria</taxon>
        <taxon>Rhodobacterales</taxon>
        <taxon>Roseobacteraceae</taxon>
        <taxon>Salibaculum</taxon>
    </lineage>
</organism>
<comment type="caution">
    <text evidence="10">The sequence shown here is derived from an EMBL/GenBank/DDBJ whole genome shotgun (WGS) entry which is preliminary data.</text>
</comment>
<dbReference type="SUPFAM" id="SSF53383">
    <property type="entry name" value="PLP-dependent transferases"/>
    <property type="match status" value="1"/>
</dbReference>
<evidence type="ECO:0000256" key="7">
    <source>
        <dbReference type="ARBA" id="ARBA00022898"/>
    </source>
</evidence>
<dbReference type="Proteomes" id="UP000245293">
    <property type="component" value="Unassembled WGS sequence"/>
</dbReference>
<dbReference type="InterPro" id="IPR015422">
    <property type="entry name" value="PyrdxlP-dep_Trfase_small"/>
</dbReference>
<dbReference type="PANTHER" id="PTHR46383">
    <property type="entry name" value="ASPARTATE AMINOTRANSFERASE"/>
    <property type="match status" value="1"/>
</dbReference>
<dbReference type="GO" id="GO:0004069">
    <property type="term" value="F:L-aspartate:2-oxoglutarate aminotransferase activity"/>
    <property type="evidence" value="ECO:0007669"/>
    <property type="project" value="UniProtKB-EC"/>
</dbReference>
<dbReference type="FunFam" id="3.40.640.10:FF:000033">
    <property type="entry name" value="Aspartate aminotransferase"/>
    <property type="match status" value="1"/>
</dbReference>
<sequence length="400" mass="42898">MSFLSATLARVKPSPTIAVTTKAAELRAAGRDIIALGAGEPDFDTPAHIRAAGIRAIEEGKTRYTAVDGIPELKAAICAKFARDNGLDYAPSQVSVSSGGKQVLYNALMATLNPEDEVIIPAPYWVSYPDMVLLAGGTPVTVEAALETGFKITADQLEAAITPKTKWFLFNSPSNPTGAGYSWDELKALTDVLMRHPHVWVMTDDMYEHLAYDDFTFCTPAQVEPGLYDRTLTVNGVSKAYCMTGWRIGYAAGPEALIAAMRKVQSQSTSNPCSISQWAAVEALNGPHDFIAANNEAFVRRRNLVVEMLNEAEGIECPMPQGAFYVYPSIAGCIGKTSANGARIVDDEAFATALLEETGVAVVFGAAFGLSPNFRVSYATSDEALREACGRIQAFCAGLR</sequence>
<evidence type="ECO:0000259" key="9">
    <source>
        <dbReference type="Pfam" id="PF00155"/>
    </source>
</evidence>
<keyword evidence="11" id="KW-1185">Reference proteome</keyword>
<comment type="cofactor">
    <cofactor evidence="1">
        <name>pyridoxal 5'-phosphate</name>
        <dbReference type="ChEBI" id="CHEBI:597326"/>
    </cofactor>
</comment>
<dbReference type="OrthoDB" id="9763453at2"/>
<dbReference type="EC" id="2.6.1.1" evidence="4"/>
<dbReference type="RefSeq" id="WP_109388210.1">
    <property type="nucleotide sequence ID" value="NZ_QETF01000006.1"/>
</dbReference>
<comment type="similarity">
    <text evidence="2">Belongs to the class-I pyridoxal-phosphate-dependent aminotransferase family.</text>
</comment>
<dbReference type="InterPro" id="IPR015421">
    <property type="entry name" value="PyrdxlP-dep_Trfase_major"/>
</dbReference>
<evidence type="ECO:0000256" key="5">
    <source>
        <dbReference type="ARBA" id="ARBA00022576"/>
    </source>
</evidence>
<dbReference type="Gene3D" id="3.90.1150.10">
    <property type="entry name" value="Aspartate Aminotransferase, domain 1"/>
    <property type="match status" value="1"/>
</dbReference>
<dbReference type="InterPro" id="IPR050596">
    <property type="entry name" value="AspAT/PAT-like"/>
</dbReference>
<evidence type="ECO:0000313" key="10">
    <source>
        <dbReference type="EMBL" id="PWG17221.1"/>
    </source>
</evidence>
<comment type="subunit">
    <text evidence="3">Homodimer.</text>
</comment>
<dbReference type="Gene3D" id="3.40.640.10">
    <property type="entry name" value="Type I PLP-dependent aspartate aminotransferase-like (Major domain)"/>
    <property type="match status" value="1"/>
</dbReference>
<keyword evidence="7" id="KW-0663">Pyridoxal phosphate</keyword>
<dbReference type="InterPro" id="IPR015424">
    <property type="entry name" value="PyrdxlP-dep_Trfase"/>
</dbReference>
<evidence type="ECO:0000256" key="3">
    <source>
        <dbReference type="ARBA" id="ARBA00011738"/>
    </source>
</evidence>
<dbReference type="GO" id="GO:0030170">
    <property type="term" value="F:pyridoxal phosphate binding"/>
    <property type="evidence" value="ECO:0007669"/>
    <property type="project" value="InterPro"/>
</dbReference>
<dbReference type="AlphaFoldDB" id="A0A2V1P3X9"/>
<accession>A0A2V1P3X9</accession>
<evidence type="ECO:0000256" key="2">
    <source>
        <dbReference type="ARBA" id="ARBA00007441"/>
    </source>
</evidence>
<evidence type="ECO:0000256" key="1">
    <source>
        <dbReference type="ARBA" id="ARBA00001933"/>
    </source>
</evidence>
<reference evidence="11" key="1">
    <citation type="submission" date="2018-05" db="EMBL/GenBank/DDBJ databases">
        <authorList>
            <person name="Du Z."/>
            <person name="Wang X."/>
        </authorList>
    </citation>
    <scope>NUCLEOTIDE SEQUENCE [LARGE SCALE GENOMIC DNA]</scope>
    <source>
        <strain evidence="11">WDS4C29</strain>
    </source>
</reference>
<name>A0A2V1P3X9_9RHOB</name>
<keyword evidence="5 10" id="KW-0032">Aminotransferase</keyword>
<feature type="domain" description="Aminotransferase class I/classII large" evidence="9">
    <location>
        <begin position="32"/>
        <end position="392"/>
    </location>
</feature>
<gene>
    <name evidence="10" type="ORF">DFK10_07485</name>
</gene>
<protein>
    <recommendedName>
        <fullName evidence="4">aspartate transaminase</fullName>
        <ecNumber evidence="4">2.6.1.1</ecNumber>
    </recommendedName>
</protein>
<dbReference type="InterPro" id="IPR004839">
    <property type="entry name" value="Aminotransferase_I/II_large"/>
</dbReference>
<proteinExistence type="inferred from homology"/>
<comment type="catalytic activity">
    <reaction evidence="8">
        <text>L-aspartate + 2-oxoglutarate = oxaloacetate + L-glutamate</text>
        <dbReference type="Rhea" id="RHEA:21824"/>
        <dbReference type="ChEBI" id="CHEBI:16452"/>
        <dbReference type="ChEBI" id="CHEBI:16810"/>
        <dbReference type="ChEBI" id="CHEBI:29985"/>
        <dbReference type="ChEBI" id="CHEBI:29991"/>
        <dbReference type="EC" id="2.6.1.1"/>
    </reaction>
</comment>
<evidence type="ECO:0000313" key="11">
    <source>
        <dbReference type="Proteomes" id="UP000245293"/>
    </source>
</evidence>
<dbReference type="GO" id="GO:0006520">
    <property type="term" value="P:amino acid metabolic process"/>
    <property type="evidence" value="ECO:0007669"/>
    <property type="project" value="InterPro"/>
</dbReference>
<dbReference type="PANTHER" id="PTHR46383:SF1">
    <property type="entry name" value="ASPARTATE AMINOTRANSFERASE"/>
    <property type="match status" value="1"/>
</dbReference>
<evidence type="ECO:0000256" key="4">
    <source>
        <dbReference type="ARBA" id="ARBA00012753"/>
    </source>
</evidence>
<dbReference type="EMBL" id="QETF01000006">
    <property type="protein sequence ID" value="PWG17221.1"/>
    <property type="molecule type" value="Genomic_DNA"/>
</dbReference>
<dbReference type="CDD" id="cd00609">
    <property type="entry name" value="AAT_like"/>
    <property type="match status" value="1"/>
</dbReference>
<evidence type="ECO:0000256" key="8">
    <source>
        <dbReference type="ARBA" id="ARBA00049185"/>
    </source>
</evidence>
<keyword evidence="6 10" id="KW-0808">Transferase</keyword>
<dbReference type="Pfam" id="PF00155">
    <property type="entry name" value="Aminotran_1_2"/>
    <property type="match status" value="1"/>
</dbReference>
<evidence type="ECO:0000256" key="6">
    <source>
        <dbReference type="ARBA" id="ARBA00022679"/>
    </source>
</evidence>